<sequence length="149" mass="17223">MSPPNIPIVYRLWHLWLEPVMALNGAKLLWVEPNTYHEFMPKPSKWHPDARIVYNQLAAAYLLFAYNQAVTLRLVHDVRTWKVLMCGMMVCDTGHVYSIWAEMGTQDMLSPGSWRFEDWVTLVTTIGPIFLRLAFVFGVGLDRGGKKRD</sequence>
<reference evidence="1" key="1">
    <citation type="submission" date="2022-11" db="EMBL/GenBank/DDBJ databases">
        <title>Genome Sequence of Boeremia exigua.</title>
        <authorList>
            <person name="Buettner E."/>
        </authorList>
    </citation>
    <scope>NUCLEOTIDE SEQUENCE</scope>
    <source>
        <strain evidence="1">CU02</strain>
    </source>
</reference>
<gene>
    <name evidence="1" type="ORF">OPT61_g2743</name>
</gene>
<evidence type="ECO:0000313" key="2">
    <source>
        <dbReference type="Proteomes" id="UP001153331"/>
    </source>
</evidence>
<protein>
    <submittedName>
        <fullName evidence="1">Uncharacterized protein</fullName>
    </submittedName>
</protein>
<comment type="caution">
    <text evidence="1">The sequence shown here is derived from an EMBL/GenBank/DDBJ whole genome shotgun (WGS) entry which is preliminary data.</text>
</comment>
<proteinExistence type="predicted"/>
<name>A0ACC2IKF7_9PLEO</name>
<organism evidence="1 2">
    <name type="scientific">Boeremia exigua</name>
    <dbReference type="NCBI Taxonomy" id="749465"/>
    <lineage>
        <taxon>Eukaryota</taxon>
        <taxon>Fungi</taxon>
        <taxon>Dikarya</taxon>
        <taxon>Ascomycota</taxon>
        <taxon>Pezizomycotina</taxon>
        <taxon>Dothideomycetes</taxon>
        <taxon>Pleosporomycetidae</taxon>
        <taxon>Pleosporales</taxon>
        <taxon>Pleosporineae</taxon>
        <taxon>Didymellaceae</taxon>
        <taxon>Boeremia</taxon>
    </lineage>
</organism>
<evidence type="ECO:0000313" key="1">
    <source>
        <dbReference type="EMBL" id="KAJ8115671.1"/>
    </source>
</evidence>
<dbReference type="EMBL" id="JAPHNI010000128">
    <property type="protein sequence ID" value="KAJ8115671.1"/>
    <property type="molecule type" value="Genomic_DNA"/>
</dbReference>
<accession>A0ACC2IKF7</accession>
<keyword evidence="2" id="KW-1185">Reference proteome</keyword>
<dbReference type="Proteomes" id="UP001153331">
    <property type="component" value="Unassembled WGS sequence"/>
</dbReference>